<dbReference type="FunFam" id="3.40.50.720:FF:000084">
    <property type="entry name" value="Short-chain dehydrogenase reductase"/>
    <property type="match status" value="1"/>
</dbReference>
<dbReference type="SMART" id="SM00822">
    <property type="entry name" value="PKS_KR"/>
    <property type="match status" value="1"/>
</dbReference>
<gene>
    <name evidence="4" type="ORF">SAMN07250955_107168</name>
</gene>
<dbReference type="Proteomes" id="UP000197065">
    <property type="component" value="Unassembled WGS sequence"/>
</dbReference>
<keyword evidence="5" id="KW-1185">Reference proteome</keyword>
<dbReference type="OrthoDB" id="9793325at2"/>
<proteinExistence type="inferred from homology"/>
<dbReference type="PRINTS" id="PR00080">
    <property type="entry name" value="SDRFAMILY"/>
</dbReference>
<dbReference type="SUPFAM" id="SSF51735">
    <property type="entry name" value="NAD(P)-binding Rossmann-fold domains"/>
    <property type="match status" value="1"/>
</dbReference>
<feature type="domain" description="Ketoreductase" evidence="3">
    <location>
        <begin position="8"/>
        <end position="191"/>
    </location>
</feature>
<evidence type="ECO:0000259" key="3">
    <source>
        <dbReference type="SMART" id="SM00822"/>
    </source>
</evidence>
<evidence type="ECO:0000256" key="2">
    <source>
        <dbReference type="RuleBase" id="RU000363"/>
    </source>
</evidence>
<comment type="similarity">
    <text evidence="1 2">Belongs to the short-chain dehydrogenases/reductases (SDR) family.</text>
</comment>
<accession>A0A212RDE0</accession>
<dbReference type="PANTHER" id="PTHR42879">
    <property type="entry name" value="3-OXOACYL-(ACYL-CARRIER-PROTEIN) REDUCTASE"/>
    <property type="match status" value="1"/>
</dbReference>
<dbReference type="AlphaFoldDB" id="A0A212RDE0"/>
<evidence type="ECO:0000256" key="1">
    <source>
        <dbReference type="ARBA" id="ARBA00006484"/>
    </source>
</evidence>
<dbReference type="PRINTS" id="PR00081">
    <property type="entry name" value="GDHRDH"/>
</dbReference>
<protein>
    <submittedName>
        <fullName evidence="4">NAD(P)-dependent dehydrogenase, short-chain alcohol dehydrogenase family</fullName>
    </submittedName>
</protein>
<dbReference type="EMBL" id="FYEH01000007">
    <property type="protein sequence ID" value="SNB70320.1"/>
    <property type="molecule type" value="Genomic_DNA"/>
</dbReference>
<sequence>MHIDLSGKHALVTGSTAGIGYGIARGLAKSGAIVTLNGRSEARVKEATARLQADLPDADISGIAADVGTKEGCQALAQAVGEVDILINNAGIFEPTPFFEIPDGDWEEVFRVNVMSGVRMATALAPAMQAKGWGRIIFISSESAINIPTEMVHYGMSKTAQLAVSRGLAQTLAGSGITVNSVLPGPTMSEGVEAMFHQIAKTQGKSFEAVAAGFVKEHRPSSLIGRVAEVEEVAAMVVYLSSPQASATTGAALRVEGGIVQSIA</sequence>
<dbReference type="InterPro" id="IPR002347">
    <property type="entry name" value="SDR_fam"/>
</dbReference>
<name>A0A212RDE0_9PROT</name>
<evidence type="ECO:0000313" key="5">
    <source>
        <dbReference type="Proteomes" id="UP000197065"/>
    </source>
</evidence>
<organism evidence="4 5">
    <name type="scientific">Arboricoccus pini</name>
    <dbReference type="NCBI Taxonomy" id="1963835"/>
    <lineage>
        <taxon>Bacteria</taxon>
        <taxon>Pseudomonadati</taxon>
        <taxon>Pseudomonadota</taxon>
        <taxon>Alphaproteobacteria</taxon>
        <taxon>Geminicoccales</taxon>
        <taxon>Geminicoccaceae</taxon>
        <taxon>Arboricoccus</taxon>
    </lineage>
</organism>
<reference evidence="4 5" key="1">
    <citation type="submission" date="2017-06" db="EMBL/GenBank/DDBJ databases">
        <authorList>
            <person name="Kim H.J."/>
            <person name="Triplett B.A."/>
        </authorList>
    </citation>
    <scope>NUCLEOTIDE SEQUENCE [LARGE SCALE GENOMIC DNA]</scope>
    <source>
        <strain evidence="4 5">B29T1</strain>
    </source>
</reference>
<dbReference type="InterPro" id="IPR050259">
    <property type="entry name" value="SDR"/>
</dbReference>
<evidence type="ECO:0000313" key="4">
    <source>
        <dbReference type="EMBL" id="SNB70320.1"/>
    </source>
</evidence>
<dbReference type="Gene3D" id="3.40.50.720">
    <property type="entry name" value="NAD(P)-binding Rossmann-like Domain"/>
    <property type="match status" value="1"/>
</dbReference>
<dbReference type="Pfam" id="PF00106">
    <property type="entry name" value="adh_short"/>
    <property type="match status" value="1"/>
</dbReference>
<dbReference type="InterPro" id="IPR036291">
    <property type="entry name" value="NAD(P)-bd_dom_sf"/>
</dbReference>
<dbReference type="RefSeq" id="WP_088561731.1">
    <property type="nucleotide sequence ID" value="NZ_FYEH01000007.1"/>
</dbReference>
<dbReference type="InterPro" id="IPR057326">
    <property type="entry name" value="KR_dom"/>
</dbReference>